<dbReference type="PROSITE" id="PS51375">
    <property type="entry name" value="PPR"/>
    <property type="match status" value="4"/>
</dbReference>
<dbReference type="InterPro" id="IPR046960">
    <property type="entry name" value="PPR_At4g14850-like_plant"/>
</dbReference>
<feature type="repeat" description="PPR" evidence="3">
    <location>
        <begin position="173"/>
        <end position="207"/>
    </location>
</feature>
<organism evidence="4">
    <name type="scientific">Triticum aestivum</name>
    <name type="common">Wheat</name>
    <dbReference type="NCBI Taxonomy" id="4565"/>
    <lineage>
        <taxon>Eukaryota</taxon>
        <taxon>Viridiplantae</taxon>
        <taxon>Streptophyta</taxon>
        <taxon>Embryophyta</taxon>
        <taxon>Tracheophyta</taxon>
        <taxon>Spermatophyta</taxon>
        <taxon>Magnoliopsida</taxon>
        <taxon>Liliopsida</taxon>
        <taxon>Poales</taxon>
        <taxon>Poaceae</taxon>
        <taxon>BOP clade</taxon>
        <taxon>Pooideae</taxon>
        <taxon>Triticodae</taxon>
        <taxon>Triticeae</taxon>
        <taxon>Triticinae</taxon>
        <taxon>Triticum</taxon>
    </lineage>
</organism>
<dbReference type="Pfam" id="PF13041">
    <property type="entry name" value="PPR_2"/>
    <property type="match status" value="2"/>
</dbReference>
<dbReference type="PANTHER" id="PTHR47926">
    <property type="entry name" value="PENTATRICOPEPTIDE REPEAT-CONTAINING PROTEIN"/>
    <property type="match status" value="1"/>
</dbReference>
<dbReference type="InterPro" id="IPR002885">
    <property type="entry name" value="PPR_rpt"/>
</dbReference>
<dbReference type="InterPro" id="IPR011990">
    <property type="entry name" value="TPR-like_helical_dom_sf"/>
</dbReference>
<evidence type="ECO:0008006" key="6">
    <source>
        <dbReference type="Google" id="ProtNLM"/>
    </source>
</evidence>
<dbReference type="FunFam" id="1.25.40.10:FF:000813">
    <property type="entry name" value="Pentatricopeptide repeat-containing protein"/>
    <property type="match status" value="1"/>
</dbReference>
<feature type="repeat" description="PPR" evidence="3">
    <location>
        <begin position="71"/>
        <end position="105"/>
    </location>
</feature>
<evidence type="ECO:0000256" key="2">
    <source>
        <dbReference type="ARBA" id="ARBA00022946"/>
    </source>
</evidence>
<evidence type="ECO:0000313" key="4">
    <source>
        <dbReference type="EnsemblPlants" id="TraesCS6D02G242600.1.cds1"/>
    </source>
</evidence>
<dbReference type="Proteomes" id="UP000019116">
    <property type="component" value="Chromosome 6D"/>
</dbReference>
<dbReference type="GeneID" id="123145128"/>
<dbReference type="Gene3D" id="1.25.40.10">
    <property type="entry name" value="Tetratricopeptide repeat domain"/>
    <property type="match status" value="5"/>
</dbReference>
<dbReference type="Gramene" id="TraesSTA6D03G03741740.1">
    <property type="protein sequence ID" value="TraesSTA6D03G03741740.1.CDS1"/>
    <property type="gene ID" value="TraesSTA6D03G03741740"/>
</dbReference>
<dbReference type="EnsemblPlants" id="TraesCS6D02G242600.1">
    <property type="protein sequence ID" value="TraesCS6D02G242600.1.cds1"/>
    <property type="gene ID" value="TraesCS6D02G242600"/>
</dbReference>
<dbReference type="Pfam" id="PF01535">
    <property type="entry name" value="PPR"/>
    <property type="match status" value="5"/>
</dbReference>
<dbReference type="Gramene" id="TraesNOR6D03G03789260.1">
    <property type="protein sequence ID" value="TraesNOR6D03G03789260.1.CDS1"/>
    <property type="gene ID" value="TraesNOR6D03G03789260"/>
</dbReference>
<dbReference type="FunFam" id="1.25.40.10:FF:000893">
    <property type="entry name" value="Pentatricopeptide repeat-containing protein"/>
    <property type="match status" value="1"/>
</dbReference>
<dbReference type="Gramene" id="TraesCLE_scaffold_036803_01G000100.1">
    <property type="protein sequence ID" value="TraesCLE_scaffold_036803_01G000100.1"/>
    <property type="gene ID" value="TraesCLE_scaffold_036803_01G000100"/>
</dbReference>
<keyword evidence="2" id="KW-0809">Transit peptide</keyword>
<proteinExistence type="predicted"/>
<dbReference type="GO" id="GO:0003723">
    <property type="term" value="F:RNA binding"/>
    <property type="evidence" value="ECO:0007669"/>
    <property type="project" value="InterPro"/>
</dbReference>
<keyword evidence="1" id="KW-0677">Repeat</keyword>
<dbReference type="Gramene" id="TraesLDM6D03G03752460.1">
    <property type="protein sequence ID" value="TraesLDM6D03G03752460.1.CDS1"/>
    <property type="gene ID" value="TraesLDM6D03G03752460"/>
</dbReference>
<dbReference type="AlphaFoldDB" id="A0A3B6QJF4"/>
<name>A0A3B6QJF4_WHEAT</name>
<evidence type="ECO:0000313" key="5">
    <source>
        <dbReference type="Proteomes" id="UP000019116"/>
    </source>
</evidence>
<dbReference type="Gramene" id="TraesARI6D03G03712850.1">
    <property type="protein sequence ID" value="TraesARI6D03G03712850.1.CDS1"/>
    <property type="gene ID" value="TraesARI6D03G03712850"/>
</dbReference>
<dbReference type="Gramene" id="TraesKAR6D01G0263230.1">
    <property type="protein sequence ID" value="cds.TraesKAR6D01G0263230.1"/>
    <property type="gene ID" value="TraesKAR6D01G0263230"/>
</dbReference>
<dbReference type="GO" id="GO:0009451">
    <property type="term" value="P:RNA modification"/>
    <property type="evidence" value="ECO:0007669"/>
    <property type="project" value="InterPro"/>
</dbReference>
<dbReference type="NCBIfam" id="TIGR00756">
    <property type="entry name" value="PPR"/>
    <property type="match status" value="4"/>
</dbReference>
<dbReference type="OrthoDB" id="1487410at2759"/>
<reference evidence="4" key="1">
    <citation type="submission" date="2018-08" db="EMBL/GenBank/DDBJ databases">
        <authorList>
            <person name="Rossello M."/>
        </authorList>
    </citation>
    <scope>NUCLEOTIDE SEQUENCE [LARGE SCALE GENOMIC DNA]</scope>
    <source>
        <strain evidence="4">cv. Chinese Spring</strain>
    </source>
</reference>
<dbReference type="Gramene" id="TraesCAD_scaffold_044473_01G000400.1">
    <property type="protein sequence ID" value="TraesCAD_scaffold_044473_01G000400.1"/>
    <property type="gene ID" value="TraesCAD_scaffold_044473_01G000400"/>
</dbReference>
<protein>
    <recommendedName>
        <fullName evidence="6">Pentacotripeptide-repeat region of PRORP domain-containing protein</fullName>
    </recommendedName>
</protein>
<reference evidence="4" key="2">
    <citation type="submission" date="2018-10" db="UniProtKB">
        <authorList>
            <consortium name="EnsemblPlants"/>
        </authorList>
    </citation>
    <scope>IDENTIFICATION</scope>
</reference>
<gene>
    <name evidence="4" type="primary">LOC123145128</name>
</gene>
<dbReference type="FunFam" id="1.25.40.10:FF:000158">
    <property type="entry name" value="pentatricopeptide repeat-containing protein At2g33680"/>
    <property type="match status" value="1"/>
</dbReference>
<dbReference type="Gramene" id="TraesMAC6D03G03746640.1">
    <property type="protein sequence ID" value="TraesMAC6D03G03746640.1.CDS1"/>
    <property type="gene ID" value="TraesMAC6D03G03746640"/>
</dbReference>
<dbReference type="Gramene" id="TraesWEE_scaffold_043714_01G000100.1">
    <property type="protein sequence ID" value="TraesWEE_scaffold_043714_01G000100.1"/>
    <property type="gene ID" value="TraesWEE_scaffold_043714_01G000100"/>
</dbReference>
<dbReference type="SMR" id="A0A3B6QJF4"/>
<dbReference type="Gramene" id="TraesCS6D03G0590800.1">
    <property type="protein sequence ID" value="TraesCS6D03G0590800.1.CDS1"/>
    <property type="gene ID" value="TraesCS6D03G0590800"/>
</dbReference>
<dbReference type="Gramene" id="TraesSYM6D03G03696240.1">
    <property type="protein sequence ID" value="TraesSYM6D03G03696240.1.CDS1"/>
    <property type="gene ID" value="TraesSYM6D03G03696240"/>
</dbReference>
<dbReference type="RefSeq" id="XP_044420386.1">
    <property type="nucleotide sequence ID" value="XM_044564451.1"/>
</dbReference>
<dbReference type="Gramene" id="TraesJUL6D03G03781470.1">
    <property type="protein sequence ID" value="TraesJUL6D03G03781470.1.CDS1"/>
    <property type="gene ID" value="TraesJUL6D03G03781470"/>
</dbReference>
<dbReference type="STRING" id="4565.A0A3B6QJF4"/>
<dbReference type="FunFam" id="1.25.40.10:FF:000073">
    <property type="entry name" value="Pentatricopeptide repeat-containing protein chloroplastic"/>
    <property type="match status" value="1"/>
</dbReference>
<sequence length="814" mass="89780">MALPPPLLPRSSCICRGVTRATPYKSVENIPDASTAPSATAQHSLLRAHTRAGRMQPARQVFEAMPPRDRSLVAWTAIMSGYATHGPASEALLLLLRMMERSLRPDGFVFSVVLRACAAVGNLRFGRQVHCAAAKMGYVDSDLFVANGLLTMYASCQSLGCAEKVFDGIAAPDLVSWTSMLSGYTENGCHTEALMLFVEMIHASIGCDAFTLSVALRAASSLANRSLGHQLHCCIIKSGFSKSGFLENCLIEFYGRSREPQLMQKVFDDMHDKDLVSSNSIIQCYADNMCDDQALSHFRAMMFECSECDEFTLGSILHVVTRRGAFGYGREIHGYLIRAGLDSDKHVMSALMDMYVNWATLHKGQCMLPLRMLRYYLLVQGKLDHFIVATSLRLCAFDQDLATGRMLHAYVLKFNMNSDPFVTSSLVDMYAKCGSVDESHVLFSRTKDPGTAAWTAVISGNCLNGQFERAMHLFRRMQLEHVQPNEFTYTSVLTACVALGDVVGGMEIQGNSIRTGYGTNASVVQSLISFYLREGQFKQALKLCLSLSNREISWEALVKDFAQGDDHVGILNLLCVIQRSGGVLDYPTSLHILNSCGKLELLREGLQAHAYLTKRGLASEPCISNHLIDMYSNCGSLKNALDAFRYMSDKSASTWTSIIIAHLENGCPETAIDLFVQMLRREKIPTSIAFLSVLKACAEIGLVSEAFQFFVSMTEVYKIEPSEGHYSHMIEVLSHSGMFKEAEHFIDSVVPLESSASAWTLLCSAAKQNGNTKIVKLAMDKLASLAPCDCRANASLGNVIPITDYLIRRHQCNE</sequence>
<dbReference type="Gramene" id="TraesPARA_EIv1.0_2156080.1">
    <property type="protein sequence ID" value="TraesPARA_EIv1.0_2156080.1.CDS1"/>
    <property type="gene ID" value="TraesPARA_EIv1.0_2156080"/>
</dbReference>
<dbReference type="Gramene" id="TraesCS6D02G242600.1">
    <property type="protein sequence ID" value="TraesCS6D02G242600.1.cds1"/>
    <property type="gene ID" value="TraesCS6D02G242600"/>
</dbReference>
<evidence type="ECO:0000256" key="3">
    <source>
        <dbReference type="PROSITE-ProRule" id="PRU00708"/>
    </source>
</evidence>
<dbReference type="Gramene" id="TraesROB_scaffold_037330_01G000100.1">
    <property type="protein sequence ID" value="TraesROB_scaffold_037330_01G000100.1"/>
    <property type="gene ID" value="TraesROB_scaffold_037330_01G000100"/>
</dbReference>
<dbReference type="OMA" id="WNGWFEE"/>
<dbReference type="Gramene" id="TraesLAC6D03G03699220.1">
    <property type="protein sequence ID" value="TraesLAC6D03G03699220.1.CDS1"/>
    <property type="gene ID" value="TraesLAC6D03G03699220"/>
</dbReference>
<dbReference type="Gramene" id="TraesLAC6D03G03699220.2">
    <property type="protein sequence ID" value="TraesLAC6D03G03699220.2.CDS1"/>
    <property type="gene ID" value="TraesLAC6D03G03699220"/>
</dbReference>
<accession>A0A3B6QJF4</accession>
<evidence type="ECO:0000256" key="1">
    <source>
        <dbReference type="ARBA" id="ARBA00022737"/>
    </source>
</evidence>
<keyword evidence="5" id="KW-1185">Reference proteome</keyword>
<dbReference type="GO" id="GO:0099402">
    <property type="term" value="P:plant organ development"/>
    <property type="evidence" value="ECO:0007669"/>
    <property type="project" value="UniProtKB-ARBA"/>
</dbReference>
<feature type="repeat" description="PPR" evidence="3">
    <location>
        <begin position="450"/>
        <end position="484"/>
    </location>
</feature>
<feature type="repeat" description="PPR" evidence="3">
    <location>
        <begin position="651"/>
        <end position="685"/>
    </location>
</feature>
<dbReference type="PaxDb" id="4565-Traes_6DL_925C3305A.1"/>